<organism evidence="2 3">
    <name type="scientific">Plasmodium coatneyi</name>
    <dbReference type="NCBI Taxonomy" id="208452"/>
    <lineage>
        <taxon>Eukaryota</taxon>
        <taxon>Sar</taxon>
        <taxon>Alveolata</taxon>
        <taxon>Apicomplexa</taxon>
        <taxon>Aconoidasida</taxon>
        <taxon>Haemosporida</taxon>
        <taxon>Plasmodiidae</taxon>
        <taxon>Plasmodium</taxon>
    </lineage>
</organism>
<dbReference type="AlphaFoldDB" id="A0A1B1DX23"/>
<dbReference type="KEGG" id="pcot:PCOAH_00017710"/>
<dbReference type="GeneID" id="30908497"/>
<evidence type="ECO:0000313" key="3">
    <source>
        <dbReference type="Proteomes" id="UP000092716"/>
    </source>
</evidence>
<keyword evidence="3" id="KW-1185">Reference proteome</keyword>
<dbReference type="Proteomes" id="UP000092716">
    <property type="component" value="Chromosome 7"/>
</dbReference>
<evidence type="ECO:0000313" key="2">
    <source>
        <dbReference type="EMBL" id="ANQ07361.1"/>
    </source>
</evidence>
<evidence type="ECO:0000256" key="1">
    <source>
        <dbReference type="SAM" id="MobiDB-lite"/>
    </source>
</evidence>
<dbReference type="RefSeq" id="XP_019914056.1">
    <property type="nucleotide sequence ID" value="XM_020058580.1"/>
</dbReference>
<feature type="region of interest" description="Disordered" evidence="1">
    <location>
        <begin position="279"/>
        <end position="365"/>
    </location>
</feature>
<dbReference type="EMBL" id="CP016245">
    <property type="protein sequence ID" value="ANQ07361.1"/>
    <property type="molecule type" value="Genomic_DNA"/>
</dbReference>
<dbReference type="VEuPathDB" id="PlasmoDB:PCOAH_00017710"/>
<dbReference type="Pfam" id="PF05795">
    <property type="entry name" value="Plasmodium_Vir"/>
    <property type="match status" value="1"/>
</dbReference>
<feature type="compositionally biased region" description="Low complexity" evidence="1">
    <location>
        <begin position="349"/>
        <end position="359"/>
    </location>
</feature>
<dbReference type="InterPro" id="IPR008780">
    <property type="entry name" value="Plasmodium_Vir"/>
</dbReference>
<feature type="compositionally biased region" description="Polar residues" evidence="1">
    <location>
        <begin position="298"/>
        <end position="337"/>
    </location>
</feature>
<dbReference type="OrthoDB" id="380569at2759"/>
<name>A0A1B1DX23_9APIC</name>
<reference evidence="3" key="1">
    <citation type="submission" date="2016-06" db="EMBL/GenBank/DDBJ databases">
        <title>First high quality genome sequence of Plasmodium coatneyi using continuous long reads from single molecule, real-time sequencing.</title>
        <authorList>
            <person name="Chien J.-T."/>
            <person name="Pakala S.B."/>
            <person name="Geraldo J.A."/>
            <person name="Lapp S.A."/>
            <person name="Barnwell J.W."/>
            <person name="Kissinger J.C."/>
            <person name="Galinski M.R."/>
            <person name="Humphrey J.C."/>
        </authorList>
    </citation>
    <scope>NUCLEOTIDE SEQUENCE [LARGE SCALE GENOMIC DNA]</scope>
    <source>
        <strain evidence="3">Hackeri</strain>
    </source>
</reference>
<sequence length="365" mass="41267">MTPPPGEAESALRPEDMEQLPSYGQFYKKFDTGRTGCEAEPWVQGLKDTVDGHHSTIEVHMDKIVGAWCCMSKMPEGNNLNYNERCNFLYYWIGDFLFGELGDDAEIVMDLLNSICKYIKSTYPKEKDKVICETIDKDKFKRRKLIFDYWHDYTTLKGLISKSGDNCTSKYGIYLGTVEQAYSGIQKFCQSNQTDPYCSEFNKQCNQYCTNGKLNLKCPSAYTEQQEDTTLKAVTSPTANSIGTTAAAIPSALATLALPAAAFFLYKYNLLPSWISNQFNGGSNKRRGKRSAIRHNFDTSTDDNSTLYSTETGSTPDTSTHYSTDLSTTETDNSTIYGEQPSGRHRTEQQQQHQRGQRTNIRYHP</sequence>
<feature type="compositionally biased region" description="Basic residues" evidence="1">
    <location>
        <begin position="284"/>
        <end position="293"/>
    </location>
</feature>
<protein>
    <submittedName>
        <fullName evidence="2">KIR-like CYIR protein</fullName>
    </submittedName>
</protein>
<proteinExistence type="predicted"/>
<gene>
    <name evidence="2" type="ORF">PCOAH_00017710</name>
</gene>
<accession>A0A1B1DX23</accession>